<dbReference type="EMBL" id="JACHWS010000006">
    <property type="protein sequence ID" value="MBB3040034.1"/>
    <property type="molecule type" value="Genomic_DNA"/>
</dbReference>
<evidence type="ECO:0000313" key="4">
    <source>
        <dbReference type="Proteomes" id="UP000567922"/>
    </source>
</evidence>
<dbReference type="PROSITE" id="PS50110">
    <property type="entry name" value="RESPONSE_REGULATORY"/>
    <property type="match status" value="1"/>
</dbReference>
<dbReference type="GO" id="GO:0003677">
    <property type="term" value="F:DNA binding"/>
    <property type="evidence" value="ECO:0007669"/>
    <property type="project" value="UniProtKB-KW"/>
</dbReference>
<evidence type="ECO:0000256" key="1">
    <source>
        <dbReference type="PROSITE-ProRule" id="PRU00169"/>
    </source>
</evidence>
<evidence type="ECO:0000259" key="2">
    <source>
        <dbReference type="PROSITE" id="PS50110"/>
    </source>
</evidence>
<evidence type="ECO:0000313" key="3">
    <source>
        <dbReference type="EMBL" id="MBB3040034.1"/>
    </source>
</evidence>
<gene>
    <name evidence="3" type="ORF">FHU29_004529</name>
</gene>
<comment type="caution">
    <text evidence="3">The sequence shown here is derived from an EMBL/GenBank/DDBJ whole genome shotgun (WGS) entry which is preliminary data.</text>
</comment>
<protein>
    <submittedName>
        <fullName evidence="3">DNA-binding response OmpR family regulator</fullName>
    </submittedName>
</protein>
<proteinExistence type="predicted"/>
<comment type="caution">
    <text evidence="1">Lacks conserved residue(s) required for the propagation of feature annotation.</text>
</comment>
<keyword evidence="4" id="KW-1185">Reference proteome</keyword>
<dbReference type="RefSeq" id="WP_157095462.1">
    <property type="nucleotide sequence ID" value="NZ_BDDI01000033.1"/>
</dbReference>
<keyword evidence="3" id="KW-0238">DNA-binding</keyword>
<name>A0A839RVI7_9ACTN</name>
<dbReference type="InterPro" id="IPR001789">
    <property type="entry name" value="Sig_transdc_resp-reg_receiver"/>
</dbReference>
<reference evidence="3 4" key="1">
    <citation type="submission" date="2020-08" db="EMBL/GenBank/DDBJ databases">
        <title>Sequencing the genomes of 1000 actinobacteria strains.</title>
        <authorList>
            <person name="Klenk H.-P."/>
        </authorList>
    </citation>
    <scope>NUCLEOTIDE SEQUENCE [LARGE SCALE GENOMIC DNA]</scope>
    <source>
        <strain evidence="3 4">DSM 45258</strain>
    </source>
</reference>
<feature type="domain" description="Response regulatory" evidence="2">
    <location>
        <begin position="4"/>
        <end position="57"/>
    </location>
</feature>
<dbReference type="Proteomes" id="UP000567922">
    <property type="component" value="Unassembled WGS sequence"/>
</dbReference>
<dbReference type="InterPro" id="IPR011006">
    <property type="entry name" value="CheY-like_superfamily"/>
</dbReference>
<accession>A0A839RVI7</accession>
<dbReference type="Gene3D" id="3.40.50.2300">
    <property type="match status" value="1"/>
</dbReference>
<sequence>MPHPILLVDDDPRVLTSVGRGLEVSEFLVLTAVDGVAALEAVRRSSPTLGTPANTHT</sequence>
<dbReference type="AlphaFoldDB" id="A0A839RVI7"/>
<dbReference type="OrthoDB" id="5295285at2"/>
<dbReference type="GO" id="GO:0000160">
    <property type="term" value="P:phosphorelay signal transduction system"/>
    <property type="evidence" value="ECO:0007669"/>
    <property type="project" value="InterPro"/>
</dbReference>
<organism evidence="3 4">
    <name type="scientific">Hoyosella altamirensis</name>
    <dbReference type="NCBI Taxonomy" id="616997"/>
    <lineage>
        <taxon>Bacteria</taxon>
        <taxon>Bacillati</taxon>
        <taxon>Actinomycetota</taxon>
        <taxon>Actinomycetes</taxon>
        <taxon>Mycobacteriales</taxon>
        <taxon>Hoyosellaceae</taxon>
        <taxon>Hoyosella</taxon>
    </lineage>
</organism>
<dbReference type="SUPFAM" id="SSF52172">
    <property type="entry name" value="CheY-like"/>
    <property type="match status" value="1"/>
</dbReference>